<dbReference type="GO" id="GO:0018580">
    <property type="term" value="F:nitronate monooxygenase activity"/>
    <property type="evidence" value="ECO:0007669"/>
    <property type="project" value="InterPro"/>
</dbReference>
<dbReference type="SUPFAM" id="SSF51412">
    <property type="entry name" value="Inosine monophosphate dehydrogenase (IMPDH)"/>
    <property type="match status" value="1"/>
</dbReference>
<protein>
    <recommendedName>
        <fullName evidence="4">Probable nitronate monooxygenase</fullName>
    </recommendedName>
    <alternativeName>
        <fullName evidence="11">Propionate 3-nitronate monooxygenase</fullName>
    </alternativeName>
</protein>
<evidence type="ECO:0000256" key="3">
    <source>
        <dbReference type="ARBA" id="ARBA00009881"/>
    </source>
</evidence>
<comment type="catalytic activity">
    <reaction evidence="12">
        <text>3 propionate 3-nitronate + 3 O2 + H2O = 3 3-oxopropanoate + 2 nitrate + nitrite + H2O2 + 3 H(+)</text>
        <dbReference type="Rhea" id="RHEA:57332"/>
        <dbReference type="ChEBI" id="CHEBI:15377"/>
        <dbReference type="ChEBI" id="CHEBI:15378"/>
        <dbReference type="ChEBI" id="CHEBI:15379"/>
        <dbReference type="ChEBI" id="CHEBI:16240"/>
        <dbReference type="ChEBI" id="CHEBI:16301"/>
        <dbReference type="ChEBI" id="CHEBI:17632"/>
        <dbReference type="ChEBI" id="CHEBI:33190"/>
        <dbReference type="ChEBI" id="CHEBI:136067"/>
    </reaction>
</comment>
<name>A0A1H4F574_9BACI</name>
<dbReference type="FunFam" id="3.20.20.70:FF:000154">
    <property type="entry name" value="Probable nitronate monooxygenase"/>
    <property type="match status" value="1"/>
</dbReference>
<keyword evidence="10 13" id="KW-0503">Monooxygenase</keyword>
<evidence type="ECO:0000256" key="9">
    <source>
        <dbReference type="ARBA" id="ARBA00023002"/>
    </source>
</evidence>
<evidence type="ECO:0000313" key="14">
    <source>
        <dbReference type="Proteomes" id="UP000198584"/>
    </source>
</evidence>
<comment type="function">
    <text evidence="2">Nitronate monooxygenase that uses molecular oxygen to catalyze the oxidative denitrification of alkyl nitronates. Acts on propionate 3-nitronate (P3N), the presumed physiological substrate. Probably functions in the detoxification of P3N, a metabolic poison produced by plants and fungi as a defense mechanism.</text>
</comment>
<dbReference type="STRING" id="571932.SAMN05421743_110134"/>
<comment type="similarity">
    <text evidence="3">Belongs to the nitronate monooxygenase family. NMO class I subfamily.</text>
</comment>
<gene>
    <name evidence="13" type="ORF">SAMN05421743_110134</name>
</gene>
<sequence length="357" mass="38140">MWEENNVTSLLTIDYPIIQAGMAGGVTTPELVAAVSNAGGLGTIGAGYMSEEDLKQAIRSTKQLTAKPFGVNVFVPEDVRVPESEIDAANELLQPFHRELQVAPSKSASHSSATFQKQIDVIIAEEVPVCSFTFGIPSKTIIHRLKSHDIRLIGTATTVKEARLNEQAGMDMVVAQGSEAGGHRGTFDTSFEQSSVGTMSLVPRVVDTVSLPVIAAGGIMDARGILAATVLGAEGVQMGTAFLTAQESGAKPPHKKAILHSDGDDTVITSAFSGKPARGIENAFIRYLRLYEHNLPAYPVMNTLTKEIRKAAGSLDRPEFMSLWAGQSASLSQEISAGQLVKQLVEDIKIQNERSIL</sequence>
<dbReference type="PANTHER" id="PTHR42747">
    <property type="entry name" value="NITRONATE MONOOXYGENASE-RELATED"/>
    <property type="match status" value="1"/>
</dbReference>
<evidence type="ECO:0000256" key="11">
    <source>
        <dbReference type="ARBA" id="ARBA00031155"/>
    </source>
</evidence>
<evidence type="ECO:0000256" key="5">
    <source>
        <dbReference type="ARBA" id="ARBA00022575"/>
    </source>
</evidence>
<proteinExistence type="inferred from homology"/>
<evidence type="ECO:0000256" key="1">
    <source>
        <dbReference type="ARBA" id="ARBA00001917"/>
    </source>
</evidence>
<dbReference type="InterPro" id="IPR004136">
    <property type="entry name" value="NMO"/>
</dbReference>
<dbReference type="CDD" id="cd04730">
    <property type="entry name" value="NPD_like"/>
    <property type="match status" value="1"/>
</dbReference>
<dbReference type="OrthoDB" id="9778912at2"/>
<reference evidence="13 14" key="1">
    <citation type="submission" date="2016-10" db="EMBL/GenBank/DDBJ databases">
        <authorList>
            <person name="de Groot N.N."/>
        </authorList>
    </citation>
    <scope>NUCLEOTIDE SEQUENCE [LARGE SCALE GENOMIC DNA]</scope>
    <source>
        <strain evidence="13 14">CCM7597</strain>
    </source>
</reference>
<evidence type="ECO:0000256" key="6">
    <source>
        <dbReference type="ARBA" id="ARBA00022630"/>
    </source>
</evidence>
<dbReference type="EMBL" id="FNQR01000010">
    <property type="protein sequence ID" value="SEA92505.1"/>
    <property type="molecule type" value="Genomic_DNA"/>
</dbReference>
<evidence type="ECO:0000256" key="12">
    <source>
        <dbReference type="ARBA" id="ARBA00049401"/>
    </source>
</evidence>
<keyword evidence="14" id="KW-1185">Reference proteome</keyword>
<dbReference type="PANTHER" id="PTHR42747:SF3">
    <property type="entry name" value="NITRONATE MONOOXYGENASE-RELATED"/>
    <property type="match status" value="1"/>
</dbReference>
<dbReference type="GO" id="GO:0000166">
    <property type="term" value="F:nucleotide binding"/>
    <property type="evidence" value="ECO:0007669"/>
    <property type="project" value="UniProtKB-KW"/>
</dbReference>
<keyword evidence="5" id="KW-0216">Detoxification</keyword>
<accession>A0A1H4F574</accession>
<comment type="cofactor">
    <cofactor evidence="1">
        <name>FMN</name>
        <dbReference type="ChEBI" id="CHEBI:58210"/>
    </cofactor>
</comment>
<keyword evidence="9" id="KW-0560">Oxidoreductase</keyword>
<keyword evidence="8" id="KW-0547">Nucleotide-binding</keyword>
<evidence type="ECO:0000256" key="2">
    <source>
        <dbReference type="ARBA" id="ARBA00003535"/>
    </source>
</evidence>
<dbReference type="Pfam" id="PF03060">
    <property type="entry name" value="NMO"/>
    <property type="match status" value="1"/>
</dbReference>
<evidence type="ECO:0000313" key="13">
    <source>
        <dbReference type="EMBL" id="SEA92505.1"/>
    </source>
</evidence>
<dbReference type="AlphaFoldDB" id="A0A1H4F574"/>
<evidence type="ECO:0000256" key="7">
    <source>
        <dbReference type="ARBA" id="ARBA00022643"/>
    </source>
</evidence>
<evidence type="ECO:0000256" key="4">
    <source>
        <dbReference type="ARBA" id="ARBA00013457"/>
    </source>
</evidence>
<dbReference type="Proteomes" id="UP000198584">
    <property type="component" value="Unassembled WGS sequence"/>
</dbReference>
<dbReference type="Gene3D" id="3.20.20.70">
    <property type="entry name" value="Aldolase class I"/>
    <property type="match status" value="1"/>
</dbReference>
<evidence type="ECO:0000256" key="10">
    <source>
        <dbReference type="ARBA" id="ARBA00023033"/>
    </source>
</evidence>
<dbReference type="InterPro" id="IPR013785">
    <property type="entry name" value="Aldolase_TIM"/>
</dbReference>
<dbReference type="GO" id="GO:0009636">
    <property type="term" value="P:response to toxic substance"/>
    <property type="evidence" value="ECO:0007669"/>
    <property type="project" value="UniProtKB-KW"/>
</dbReference>
<dbReference type="RefSeq" id="WP_093045444.1">
    <property type="nucleotide sequence ID" value="NZ_FNQR01000010.1"/>
</dbReference>
<keyword evidence="6" id="KW-0285">Flavoprotein</keyword>
<organism evidence="13 14">
    <name type="scientific">Thalassobacillus cyri</name>
    <dbReference type="NCBI Taxonomy" id="571932"/>
    <lineage>
        <taxon>Bacteria</taxon>
        <taxon>Bacillati</taxon>
        <taxon>Bacillota</taxon>
        <taxon>Bacilli</taxon>
        <taxon>Bacillales</taxon>
        <taxon>Bacillaceae</taxon>
        <taxon>Thalassobacillus</taxon>
    </lineage>
</organism>
<keyword evidence="7" id="KW-0288">FMN</keyword>
<evidence type="ECO:0000256" key="8">
    <source>
        <dbReference type="ARBA" id="ARBA00022741"/>
    </source>
</evidence>